<dbReference type="EMBL" id="QFOT01000015">
    <property type="protein sequence ID" value="PZP56803.1"/>
    <property type="molecule type" value="Genomic_DNA"/>
</dbReference>
<sequence length="106" mass="12167">KKNTSLTSPLELVIHDRLSETRIHLRQRIFAQESQELMDKFDRGEALGQLFPDIGDTRDKASQLATVERSMAYYQYHGYGQNCTVHSASLDQALRAYQSRRISYGS</sequence>
<reference evidence="1 2" key="1">
    <citation type="submission" date="2017-08" db="EMBL/GenBank/DDBJ databases">
        <title>Infants hospitalized years apart are colonized by the same room-sourced microbial strains.</title>
        <authorList>
            <person name="Brooks B."/>
            <person name="Olm M.R."/>
            <person name="Firek B.A."/>
            <person name="Baker R."/>
            <person name="Thomas B.C."/>
            <person name="Morowitz M.J."/>
            <person name="Banfield J.F."/>
        </authorList>
    </citation>
    <scope>NUCLEOTIDE SEQUENCE [LARGE SCALE GENOMIC DNA]</scope>
    <source>
        <strain evidence="1">S2_006_000_R2_64</strain>
    </source>
</reference>
<protein>
    <submittedName>
        <fullName evidence="1">Uncharacterized protein</fullName>
    </submittedName>
</protein>
<comment type="caution">
    <text evidence="1">The sequence shown here is derived from an EMBL/GenBank/DDBJ whole genome shotgun (WGS) entry which is preliminary data.</text>
</comment>
<gene>
    <name evidence="1" type="ORF">DI586_02600</name>
</gene>
<dbReference type="AlphaFoldDB" id="A0A2W5FPB4"/>
<dbReference type="Proteomes" id="UP000249739">
    <property type="component" value="Unassembled WGS sequence"/>
</dbReference>
<feature type="non-terminal residue" evidence="1">
    <location>
        <position position="1"/>
    </location>
</feature>
<proteinExistence type="predicted"/>
<name>A0A2W5FPB4_9BACT</name>
<accession>A0A2W5FPB4</accession>
<evidence type="ECO:0000313" key="2">
    <source>
        <dbReference type="Proteomes" id="UP000249739"/>
    </source>
</evidence>
<organism evidence="1 2">
    <name type="scientific">Micavibrio aeruginosavorus</name>
    <dbReference type="NCBI Taxonomy" id="349221"/>
    <lineage>
        <taxon>Bacteria</taxon>
        <taxon>Pseudomonadati</taxon>
        <taxon>Bdellovibrionota</taxon>
        <taxon>Bdellovibrionia</taxon>
        <taxon>Bdellovibrionales</taxon>
        <taxon>Pseudobdellovibrionaceae</taxon>
        <taxon>Micavibrio</taxon>
    </lineage>
</organism>
<evidence type="ECO:0000313" key="1">
    <source>
        <dbReference type="EMBL" id="PZP56803.1"/>
    </source>
</evidence>